<keyword evidence="8 12" id="KW-0472">Membrane</keyword>
<evidence type="ECO:0000256" key="9">
    <source>
        <dbReference type="ARBA" id="ARBA00023310"/>
    </source>
</evidence>
<dbReference type="CDD" id="cd06503">
    <property type="entry name" value="ATP-synt_Fo_b"/>
    <property type="match status" value="1"/>
</dbReference>
<dbReference type="RefSeq" id="WP_285736919.1">
    <property type="nucleotide sequence ID" value="NZ_BSSA01000010.1"/>
</dbReference>
<protein>
    <recommendedName>
        <fullName evidence="12">ATP synthase subunit b</fullName>
    </recommendedName>
    <alternativeName>
        <fullName evidence="12">ATP synthase F(0) sector subunit b</fullName>
    </alternativeName>
    <alternativeName>
        <fullName evidence="12">ATPase subunit I</fullName>
    </alternativeName>
    <alternativeName>
        <fullName evidence="12">F-type ATPase subunit b</fullName>
        <shortName evidence="12">F-ATPase subunit b</shortName>
    </alternativeName>
</protein>
<comment type="function">
    <text evidence="12">Component of the F(0) channel, it forms part of the peripheral stalk, linking F(1) to F(0).</text>
</comment>
<evidence type="ECO:0000313" key="15">
    <source>
        <dbReference type="EMBL" id="GLW71113.1"/>
    </source>
</evidence>
<feature type="transmembrane region" description="Helical" evidence="12">
    <location>
        <begin position="12"/>
        <end position="30"/>
    </location>
</feature>
<reference evidence="15" key="1">
    <citation type="submission" date="2023-02" db="EMBL/GenBank/DDBJ databases">
        <title>Kitasatospora phosalacinea NBRC 14627.</title>
        <authorList>
            <person name="Ichikawa N."/>
            <person name="Sato H."/>
            <person name="Tonouchi N."/>
        </authorList>
    </citation>
    <scope>NUCLEOTIDE SEQUENCE</scope>
    <source>
        <strain evidence="15">NBRC 14627</strain>
    </source>
</reference>
<comment type="subunit">
    <text evidence="12">F-type ATPases have 2 components, F(1) - the catalytic core - and F(0) - the membrane proton channel. F(1) has five subunits: alpha(3), beta(3), gamma(1), delta(1), epsilon(1). F(0) has three main subunits: a(1), b(2) and c(10-14). The alpha and beta chains form an alternating ring which encloses part of the gamma chain. F(1) is attached to F(0) by a central stalk formed by the gamma and epsilon chains, while a peripheral stalk is formed by the delta and b chains.</text>
</comment>
<comment type="subcellular location">
    <subcellularLocation>
        <location evidence="12">Cell membrane</location>
        <topology evidence="12">Single-pass membrane protein</topology>
    </subcellularLocation>
    <subcellularLocation>
        <location evidence="11">Endomembrane system</location>
        <topology evidence="11">Single-pass membrane protein</topology>
    </subcellularLocation>
</comment>
<keyword evidence="12" id="KW-1003">Cell membrane</keyword>
<evidence type="ECO:0000256" key="4">
    <source>
        <dbReference type="ARBA" id="ARBA00022692"/>
    </source>
</evidence>
<keyword evidence="14" id="KW-0175">Coiled coil</keyword>
<dbReference type="GO" id="GO:0045259">
    <property type="term" value="C:proton-transporting ATP synthase complex"/>
    <property type="evidence" value="ECO:0007669"/>
    <property type="project" value="UniProtKB-KW"/>
</dbReference>
<feature type="coiled-coil region" evidence="14">
    <location>
        <begin position="48"/>
        <end position="82"/>
    </location>
</feature>
<dbReference type="GO" id="GO:0005886">
    <property type="term" value="C:plasma membrane"/>
    <property type="evidence" value="ECO:0007669"/>
    <property type="project" value="UniProtKB-SubCell"/>
</dbReference>
<dbReference type="AlphaFoldDB" id="A0A9W6Q9S7"/>
<sequence length="163" mass="17747">MGPLEPNVPELILGLIVFFALFWALGKVLLPRIERTLAERHDKTDGGMARAEAARAEAERIRREFQAELAAARHEAAAIRQTAAEEGAALVAALRAEGLQQREQLVAEAHVQLAADKVLAEAELREDVIKLASELASRVVGEPLGDLPSTRAVAEEFRNRAEV</sequence>
<dbReference type="Proteomes" id="UP001165041">
    <property type="component" value="Unassembled WGS sequence"/>
</dbReference>
<dbReference type="HAMAP" id="MF_01398">
    <property type="entry name" value="ATP_synth_b_bprime"/>
    <property type="match status" value="1"/>
</dbReference>
<dbReference type="GO" id="GO:0046961">
    <property type="term" value="F:proton-transporting ATPase activity, rotational mechanism"/>
    <property type="evidence" value="ECO:0007669"/>
    <property type="project" value="TreeGrafter"/>
</dbReference>
<dbReference type="GO" id="GO:0046933">
    <property type="term" value="F:proton-transporting ATP synthase activity, rotational mechanism"/>
    <property type="evidence" value="ECO:0007669"/>
    <property type="project" value="UniProtKB-UniRule"/>
</dbReference>
<comment type="similarity">
    <text evidence="1 12 13">Belongs to the ATPase B chain family.</text>
</comment>
<keyword evidence="5 12" id="KW-0375">Hydrogen ion transport</keyword>
<evidence type="ECO:0000313" key="16">
    <source>
        <dbReference type="Proteomes" id="UP001165041"/>
    </source>
</evidence>
<evidence type="ECO:0000256" key="13">
    <source>
        <dbReference type="RuleBase" id="RU003848"/>
    </source>
</evidence>
<evidence type="ECO:0000256" key="10">
    <source>
        <dbReference type="ARBA" id="ARBA00025198"/>
    </source>
</evidence>
<proteinExistence type="inferred from homology"/>
<evidence type="ECO:0000256" key="7">
    <source>
        <dbReference type="ARBA" id="ARBA00023065"/>
    </source>
</evidence>
<dbReference type="InterPro" id="IPR002146">
    <property type="entry name" value="ATP_synth_b/b'su_bac/chlpt"/>
</dbReference>
<dbReference type="EMBL" id="BSSA01000010">
    <property type="protein sequence ID" value="GLW71113.1"/>
    <property type="molecule type" value="Genomic_DNA"/>
</dbReference>
<dbReference type="GO" id="GO:0012505">
    <property type="term" value="C:endomembrane system"/>
    <property type="evidence" value="ECO:0007669"/>
    <property type="project" value="UniProtKB-SubCell"/>
</dbReference>
<evidence type="ECO:0000256" key="14">
    <source>
        <dbReference type="SAM" id="Coils"/>
    </source>
</evidence>
<dbReference type="PANTHER" id="PTHR33445">
    <property type="entry name" value="ATP SYNTHASE SUBUNIT B', CHLOROPLASTIC"/>
    <property type="match status" value="1"/>
</dbReference>
<gene>
    <name evidence="12 15" type="primary">atpF</name>
    <name evidence="15" type="ORF">Kpho02_34120</name>
</gene>
<evidence type="ECO:0000256" key="8">
    <source>
        <dbReference type="ARBA" id="ARBA00023136"/>
    </source>
</evidence>
<evidence type="ECO:0000256" key="5">
    <source>
        <dbReference type="ARBA" id="ARBA00022781"/>
    </source>
</evidence>
<organism evidence="15 16">
    <name type="scientific">Kitasatospora phosalacinea</name>
    <dbReference type="NCBI Taxonomy" id="2065"/>
    <lineage>
        <taxon>Bacteria</taxon>
        <taxon>Bacillati</taxon>
        <taxon>Actinomycetota</taxon>
        <taxon>Actinomycetes</taxon>
        <taxon>Kitasatosporales</taxon>
        <taxon>Streptomycetaceae</taxon>
        <taxon>Kitasatospora</taxon>
    </lineage>
</organism>
<evidence type="ECO:0000256" key="2">
    <source>
        <dbReference type="ARBA" id="ARBA00022448"/>
    </source>
</evidence>
<evidence type="ECO:0000256" key="12">
    <source>
        <dbReference type="HAMAP-Rule" id="MF_01398"/>
    </source>
</evidence>
<dbReference type="Pfam" id="PF00430">
    <property type="entry name" value="ATP-synt_B"/>
    <property type="match status" value="1"/>
</dbReference>
<evidence type="ECO:0000256" key="11">
    <source>
        <dbReference type="ARBA" id="ARBA00037847"/>
    </source>
</evidence>
<evidence type="ECO:0000256" key="3">
    <source>
        <dbReference type="ARBA" id="ARBA00022547"/>
    </source>
</evidence>
<comment type="function">
    <text evidence="10 12">F(1)F(0) ATP synthase produces ATP from ADP in the presence of a proton or sodium gradient. F-type ATPases consist of two structural domains, F(1) containing the extramembraneous catalytic core and F(0) containing the membrane proton channel, linked together by a central stalk and a peripheral stalk. During catalysis, ATP synthesis in the catalytic domain of F(1) is coupled via a rotary mechanism of the central stalk subunits to proton translocation.</text>
</comment>
<evidence type="ECO:0000256" key="6">
    <source>
        <dbReference type="ARBA" id="ARBA00022989"/>
    </source>
</evidence>
<dbReference type="InterPro" id="IPR050059">
    <property type="entry name" value="ATP_synthase_B_chain"/>
</dbReference>
<keyword evidence="3 12" id="KW-0138">CF(0)</keyword>
<dbReference type="PANTHER" id="PTHR33445:SF1">
    <property type="entry name" value="ATP SYNTHASE SUBUNIT B"/>
    <property type="match status" value="1"/>
</dbReference>
<comment type="caution">
    <text evidence="15">The sequence shown here is derived from an EMBL/GenBank/DDBJ whole genome shotgun (WGS) entry which is preliminary data.</text>
</comment>
<evidence type="ECO:0000256" key="1">
    <source>
        <dbReference type="ARBA" id="ARBA00005513"/>
    </source>
</evidence>
<keyword evidence="6 12" id="KW-1133">Transmembrane helix</keyword>
<keyword evidence="9 12" id="KW-0066">ATP synthesis</keyword>
<name>A0A9W6Q9S7_9ACTN</name>
<keyword evidence="2 12" id="KW-0813">Transport</keyword>
<keyword evidence="4 12" id="KW-0812">Transmembrane</keyword>
<keyword evidence="7 12" id="KW-0406">Ion transport</keyword>
<accession>A0A9W6Q9S7</accession>